<proteinExistence type="predicted"/>
<dbReference type="Proteomes" id="UP001159427">
    <property type="component" value="Unassembled WGS sequence"/>
</dbReference>
<feature type="non-terminal residue" evidence="2">
    <location>
        <position position="1"/>
    </location>
</feature>
<organism evidence="2 3">
    <name type="scientific">Porites evermanni</name>
    <dbReference type="NCBI Taxonomy" id="104178"/>
    <lineage>
        <taxon>Eukaryota</taxon>
        <taxon>Metazoa</taxon>
        <taxon>Cnidaria</taxon>
        <taxon>Anthozoa</taxon>
        <taxon>Hexacorallia</taxon>
        <taxon>Scleractinia</taxon>
        <taxon>Fungiina</taxon>
        <taxon>Poritidae</taxon>
        <taxon>Porites</taxon>
    </lineage>
</organism>
<keyword evidence="3" id="KW-1185">Reference proteome</keyword>
<reference evidence="2 3" key="1">
    <citation type="submission" date="2022-05" db="EMBL/GenBank/DDBJ databases">
        <authorList>
            <consortium name="Genoscope - CEA"/>
            <person name="William W."/>
        </authorList>
    </citation>
    <scope>NUCLEOTIDE SEQUENCE [LARGE SCALE GENOMIC DNA]</scope>
</reference>
<dbReference type="PANTHER" id="PTHR36981">
    <property type="entry name" value="ZGC:195170"/>
    <property type="match status" value="1"/>
</dbReference>
<dbReference type="SUPFAM" id="SSF82199">
    <property type="entry name" value="SET domain"/>
    <property type="match status" value="1"/>
</dbReference>
<sequence length="268" mass="30042">IVVNAYGSIVEHDEDDEGHVRTETSEHEAIKCNCKGMCSGKNGRGSCFCKASNRHCGPSCGCNPTNCRNKVLNGNRVQAADSHERVREADGEVQFQNDLQTTVSDIKTFVTSLDDSQKDQFLTELLCMGRGSLDFAKNLLSAAGNPPSPPGNAVLQWCKCRRCCPMETDMENVCCKRVNCITQLNTFSNICLDRDVLEVCIKARCDFRSDEFDFTMESFRKAGYRQYIMRRFGKLGRGNRRVVPSCVVLAIRHAFPSADRRYMGFRSS</sequence>
<evidence type="ECO:0000313" key="2">
    <source>
        <dbReference type="EMBL" id="CAH3041583.1"/>
    </source>
</evidence>
<evidence type="ECO:0000259" key="1">
    <source>
        <dbReference type="Pfam" id="PF20478"/>
    </source>
</evidence>
<dbReference type="EMBL" id="CALNXI010000732">
    <property type="protein sequence ID" value="CAH3041583.1"/>
    <property type="molecule type" value="Genomic_DNA"/>
</dbReference>
<name>A0ABN8N2K1_9CNID</name>
<dbReference type="PANTHER" id="PTHR36981:SF3">
    <property type="entry name" value="UBIQUITIN-LIKE PROTEASE FAMILY PROFILE DOMAIN-CONTAINING PROTEIN"/>
    <property type="match status" value="1"/>
</dbReference>
<feature type="domain" description="P2X purinoreceptor 7 intracellular" evidence="1">
    <location>
        <begin position="148"/>
        <end position="266"/>
    </location>
</feature>
<protein>
    <recommendedName>
        <fullName evidence="1">P2X purinoreceptor 7 intracellular domain-containing protein</fullName>
    </recommendedName>
</protein>
<dbReference type="Pfam" id="PF20478">
    <property type="entry name" value="P2RX7_C"/>
    <property type="match status" value="1"/>
</dbReference>
<evidence type="ECO:0000313" key="3">
    <source>
        <dbReference type="Proteomes" id="UP001159427"/>
    </source>
</evidence>
<dbReference type="InterPro" id="IPR046815">
    <property type="entry name" value="P2RX7_C"/>
</dbReference>
<accession>A0ABN8N2K1</accession>
<dbReference type="InterPro" id="IPR046341">
    <property type="entry name" value="SET_dom_sf"/>
</dbReference>
<comment type="caution">
    <text evidence="2">The sequence shown here is derived from an EMBL/GenBank/DDBJ whole genome shotgun (WGS) entry which is preliminary data.</text>
</comment>
<gene>
    <name evidence="2" type="ORF">PEVE_00040354</name>
</gene>